<dbReference type="Proteomes" id="UP000639403">
    <property type="component" value="Unassembled WGS sequence"/>
</dbReference>
<reference evidence="3" key="2">
    <citation type="journal article" name="Front. Microbiol.">
        <title>Degradative Capacity of Two Strains of Rhodonia placenta: From Phenotype to Genotype.</title>
        <authorList>
            <person name="Kolle M."/>
            <person name="Horta M.A.C."/>
            <person name="Nowrousian M."/>
            <person name="Ohm R.A."/>
            <person name="Benz J.P."/>
            <person name="Pilgard A."/>
        </authorList>
    </citation>
    <scope>NUCLEOTIDE SEQUENCE</scope>
    <source>
        <strain evidence="3">FPRL280</strain>
    </source>
</reference>
<dbReference type="InterPro" id="IPR040976">
    <property type="entry name" value="Pkinase_fungal"/>
</dbReference>
<dbReference type="Pfam" id="PF17667">
    <property type="entry name" value="Pkinase_fungal"/>
    <property type="match status" value="1"/>
</dbReference>
<dbReference type="AlphaFoldDB" id="A0A8H7P2Z7"/>
<dbReference type="GO" id="GO:0004672">
    <property type="term" value="F:protein kinase activity"/>
    <property type="evidence" value="ECO:0007669"/>
    <property type="project" value="InterPro"/>
</dbReference>
<dbReference type="PROSITE" id="PS00109">
    <property type="entry name" value="PROTEIN_KINASE_TYR"/>
    <property type="match status" value="1"/>
</dbReference>
<accession>A0A8H7P2Z7</accession>
<sequence length="436" mass="48368">MANDAMGGYKPQDLPMDRTYTLPFNAVNGYAVSTKGAAYVHFVEIMTSLAGQVYSVSPTDDPATTDPSSAARVPISSLFVHLKDNAVNSSCADDPGAGCETARRNREWLLAYGEVKKTCIRKTVYEADMPIDITRLHEHISRQHDPAVGAPQETKATHGVAGPNRKRKDSLNAETNRLHKKIEMKRGRLTRQEAQIGSCATELMSHNIRCYGTGIMIEDFMVKLWYADRHGVVVSRPFDMFVECDKPLLAVATIAGASVAKMGVCPFLRFPSNRFDNYEGVKLVFQPGPITERLPEVEFTIDTSRPVETDFGIVGRGTTIIPLKATTDTGSEDLVAASGGSRLHPCGQVSPGEEATIPASHCRHEVLDIRAFMALHNFGYERREFQMIVMKKYEKLEQVETHHWVWETSSILHRDISSNNIMFYRDGGRVAGVLCD</sequence>
<protein>
    <recommendedName>
        <fullName evidence="2">Fungal-type protein kinase domain-containing protein</fullName>
    </recommendedName>
</protein>
<name>A0A8H7P2Z7_9APHY</name>
<dbReference type="InterPro" id="IPR008266">
    <property type="entry name" value="Tyr_kinase_AS"/>
</dbReference>
<proteinExistence type="predicted"/>
<feature type="region of interest" description="Disordered" evidence="1">
    <location>
        <begin position="146"/>
        <end position="172"/>
    </location>
</feature>
<evidence type="ECO:0000313" key="4">
    <source>
        <dbReference type="Proteomes" id="UP000639403"/>
    </source>
</evidence>
<feature type="domain" description="Fungal-type protein kinase" evidence="2">
    <location>
        <begin position="188"/>
        <end position="320"/>
    </location>
</feature>
<evidence type="ECO:0000313" key="3">
    <source>
        <dbReference type="EMBL" id="KAF9814361.1"/>
    </source>
</evidence>
<organism evidence="3 4">
    <name type="scientific">Rhodonia placenta</name>
    <dbReference type="NCBI Taxonomy" id="104341"/>
    <lineage>
        <taxon>Eukaryota</taxon>
        <taxon>Fungi</taxon>
        <taxon>Dikarya</taxon>
        <taxon>Basidiomycota</taxon>
        <taxon>Agaricomycotina</taxon>
        <taxon>Agaricomycetes</taxon>
        <taxon>Polyporales</taxon>
        <taxon>Adustoporiaceae</taxon>
        <taxon>Rhodonia</taxon>
    </lineage>
</organism>
<evidence type="ECO:0000259" key="2">
    <source>
        <dbReference type="Pfam" id="PF17667"/>
    </source>
</evidence>
<evidence type="ECO:0000256" key="1">
    <source>
        <dbReference type="SAM" id="MobiDB-lite"/>
    </source>
</evidence>
<comment type="caution">
    <text evidence="3">The sequence shown here is derived from an EMBL/GenBank/DDBJ whole genome shotgun (WGS) entry which is preliminary data.</text>
</comment>
<dbReference type="EMBL" id="JADOXO010000088">
    <property type="protein sequence ID" value="KAF9814361.1"/>
    <property type="molecule type" value="Genomic_DNA"/>
</dbReference>
<gene>
    <name evidence="3" type="ORF">IEO21_05156</name>
</gene>
<reference evidence="3" key="1">
    <citation type="submission" date="2020-11" db="EMBL/GenBank/DDBJ databases">
        <authorList>
            <person name="Koelle M."/>
            <person name="Horta M.A.C."/>
            <person name="Nowrousian M."/>
            <person name="Ohm R.A."/>
            <person name="Benz P."/>
            <person name="Pilgard A."/>
        </authorList>
    </citation>
    <scope>NUCLEOTIDE SEQUENCE</scope>
    <source>
        <strain evidence="3">FPRL280</strain>
    </source>
</reference>